<organism evidence="1 2">
    <name type="scientific">Mycobacterium shimoidei</name>
    <dbReference type="NCBI Taxonomy" id="29313"/>
    <lineage>
        <taxon>Bacteria</taxon>
        <taxon>Bacillati</taxon>
        <taxon>Actinomycetota</taxon>
        <taxon>Actinomycetes</taxon>
        <taxon>Mycobacteriales</taxon>
        <taxon>Mycobacteriaceae</taxon>
        <taxon>Mycobacterium</taxon>
    </lineage>
</organism>
<evidence type="ECO:0000313" key="2">
    <source>
        <dbReference type="Proteomes" id="UP000252015"/>
    </source>
</evidence>
<sequence length="103" mass="11353">MTVAEDRQFAESEFVIEEMWNGVSPAKAFASGFGQVGDGRSFAFRVERRWLLVEIYRPRLSGPVPQPEDVVASSRRSLVDIDITDERSLAAAVRDAVAAAQPV</sequence>
<keyword evidence="2" id="KW-1185">Reference proteome</keyword>
<dbReference type="STRING" id="29313.BHQ16_21550"/>
<dbReference type="EMBL" id="UEGW01000001">
    <property type="protein sequence ID" value="SRX94966.1"/>
    <property type="molecule type" value="Genomic_DNA"/>
</dbReference>
<reference evidence="1 2" key="1">
    <citation type="submission" date="2018-05" db="EMBL/GenBank/DDBJ databases">
        <authorList>
            <consortium name="IHU Genomes"/>
        </authorList>
    </citation>
    <scope>NUCLEOTIDE SEQUENCE [LARGE SCALE GENOMIC DNA]</scope>
    <source>
        <strain evidence="1 2">P7336</strain>
    </source>
</reference>
<proteinExistence type="predicted"/>
<dbReference type="OrthoDB" id="4558051at2"/>
<accession>A0A1E3SZG8</accession>
<dbReference type="Proteomes" id="UP000252015">
    <property type="component" value="Unassembled WGS sequence"/>
</dbReference>
<name>A0A1E3SZG8_MYCSH</name>
<protein>
    <submittedName>
        <fullName evidence="1">Uncharacterized protein</fullName>
    </submittedName>
</protein>
<dbReference type="AlphaFoldDB" id="A0A1E3SZG8"/>
<dbReference type="RefSeq" id="WP_069398125.1">
    <property type="nucleotide sequence ID" value="NZ_JACKUN010000008.1"/>
</dbReference>
<evidence type="ECO:0000313" key="1">
    <source>
        <dbReference type="EMBL" id="SRX94966.1"/>
    </source>
</evidence>
<gene>
    <name evidence="1" type="ORF">MSP7336_03230</name>
</gene>